<dbReference type="PANTHER" id="PTHR11680:SF35">
    <property type="entry name" value="SERINE HYDROXYMETHYLTRANSFERASE 1"/>
    <property type="match status" value="1"/>
</dbReference>
<evidence type="ECO:0000256" key="5">
    <source>
        <dbReference type="ARBA" id="ARBA00011738"/>
    </source>
</evidence>
<dbReference type="GO" id="GO:0032259">
    <property type="term" value="P:methylation"/>
    <property type="evidence" value="ECO:0007669"/>
    <property type="project" value="UniProtKB-KW"/>
</dbReference>
<dbReference type="Pfam" id="PF00464">
    <property type="entry name" value="SHMT"/>
    <property type="match status" value="1"/>
</dbReference>
<dbReference type="PANTHER" id="PTHR11680">
    <property type="entry name" value="SERINE HYDROXYMETHYLTRANSFERASE"/>
    <property type="match status" value="1"/>
</dbReference>
<dbReference type="GO" id="GO:0035999">
    <property type="term" value="P:tetrahydrofolate interconversion"/>
    <property type="evidence" value="ECO:0007669"/>
    <property type="project" value="UniProtKB-UniRule"/>
</dbReference>
<comment type="caution">
    <text evidence="12">Lacks conserved residue(s) required for the propagation of feature annotation.</text>
</comment>
<dbReference type="eggNOG" id="COG0112">
    <property type="taxonomic scope" value="Bacteria"/>
</dbReference>
<evidence type="ECO:0000256" key="4">
    <source>
        <dbReference type="ARBA" id="ARBA00006376"/>
    </source>
</evidence>
<dbReference type="EMBL" id="AGIP01000003">
    <property type="protein sequence ID" value="EHB65686.1"/>
    <property type="molecule type" value="Genomic_DNA"/>
</dbReference>
<dbReference type="InterPro" id="IPR015422">
    <property type="entry name" value="PyrdxlP-dep_Trfase_small"/>
</dbReference>
<dbReference type="STRING" id="743719.PaelaDRAFT_1613"/>
<dbReference type="InterPro" id="IPR015424">
    <property type="entry name" value="PyrdxlP-dep_Trfase"/>
</dbReference>
<evidence type="ECO:0000256" key="8">
    <source>
        <dbReference type="ARBA" id="ARBA00022605"/>
    </source>
</evidence>
<dbReference type="GO" id="GO:0004372">
    <property type="term" value="F:glycine hydroxymethyltransferase activity"/>
    <property type="evidence" value="ECO:0007669"/>
    <property type="project" value="UniProtKB-UniRule"/>
</dbReference>
<name>G4HCB0_9BACL</name>
<dbReference type="PIRSF" id="PIRSF000412">
    <property type="entry name" value="SHMT"/>
    <property type="match status" value="1"/>
</dbReference>
<dbReference type="InterPro" id="IPR019798">
    <property type="entry name" value="Ser_HO-MeTrfase_PLP_BS"/>
</dbReference>
<comment type="similarity">
    <text evidence="4 12">Belongs to the SHMT family.</text>
</comment>
<dbReference type="InterPro" id="IPR001085">
    <property type="entry name" value="Ser_HO-MeTrfase"/>
</dbReference>
<feature type="binding site" evidence="12">
    <location>
        <begin position="350"/>
        <end position="352"/>
    </location>
    <ligand>
        <name>(6S)-5,6,7,8-tetrahydrofolate</name>
        <dbReference type="ChEBI" id="CHEBI:57453"/>
    </ligand>
</feature>
<evidence type="ECO:0000256" key="11">
    <source>
        <dbReference type="ARBA" id="ARBA00054606"/>
    </source>
</evidence>
<evidence type="ECO:0000256" key="3">
    <source>
        <dbReference type="ARBA" id="ARBA00004496"/>
    </source>
</evidence>
<comment type="catalytic activity">
    <reaction evidence="1 12">
        <text>(6R)-5,10-methylene-5,6,7,8-tetrahydrofolate + glycine + H2O = (6S)-5,6,7,8-tetrahydrofolate + L-serine</text>
        <dbReference type="Rhea" id="RHEA:15481"/>
        <dbReference type="ChEBI" id="CHEBI:15377"/>
        <dbReference type="ChEBI" id="CHEBI:15636"/>
        <dbReference type="ChEBI" id="CHEBI:33384"/>
        <dbReference type="ChEBI" id="CHEBI:57305"/>
        <dbReference type="ChEBI" id="CHEBI:57453"/>
        <dbReference type="EC" id="2.1.2.1"/>
    </reaction>
</comment>
<feature type="site" description="Plays an important role in substrate specificity" evidence="12">
    <location>
        <position position="226"/>
    </location>
</feature>
<comment type="cofactor">
    <cofactor evidence="2 12 13">
        <name>pyridoxal 5'-phosphate</name>
        <dbReference type="ChEBI" id="CHEBI:597326"/>
    </cofactor>
</comment>
<keyword evidence="6 12" id="KW-0963">Cytoplasm</keyword>
<dbReference type="GO" id="GO:0019264">
    <property type="term" value="P:glycine biosynthetic process from serine"/>
    <property type="evidence" value="ECO:0007669"/>
    <property type="project" value="UniProtKB-UniRule"/>
</dbReference>
<dbReference type="Gene3D" id="3.90.1150.10">
    <property type="entry name" value="Aspartate Aminotransferase, domain 1"/>
    <property type="match status" value="1"/>
</dbReference>
<dbReference type="CDD" id="cd00378">
    <property type="entry name" value="SHMT"/>
    <property type="match status" value="1"/>
</dbReference>
<gene>
    <name evidence="12" type="primary">glyA</name>
    <name evidence="15" type="ORF">PaelaDRAFT_1613</name>
</gene>
<dbReference type="GO" id="GO:0030170">
    <property type="term" value="F:pyridoxal phosphate binding"/>
    <property type="evidence" value="ECO:0007669"/>
    <property type="project" value="UniProtKB-UniRule"/>
</dbReference>
<evidence type="ECO:0000256" key="10">
    <source>
        <dbReference type="ARBA" id="ARBA00022898"/>
    </source>
</evidence>
<reference evidence="15 16" key="1">
    <citation type="submission" date="2011-09" db="EMBL/GenBank/DDBJ databases">
        <title>The draft genome of Paenibacillus lactis 154.</title>
        <authorList>
            <consortium name="US DOE Joint Genome Institute (JGI-PGF)"/>
            <person name="Lucas S."/>
            <person name="Han J."/>
            <person name="Lapidus A."/>
            <person name="Cheng J.-F."/>
            <person name="Goodwin L."/>
            <person name="Pitluck S."/>
            <person name="Peters L."/>
            <person name="Land M.L."/>
            <person name="Hauser L."/>
            <person name="Siebers A."/>
            <person name="Thelen M."/>
            <person name="Hugenholtz P."/>
            <person name="Allgaier M."/>
            <person name="Woyke T.J."/>
        </authorList>
    </citation>
    <scope>NUCLEOTIDE SEQUENCE [LARGE SCALE GENOMIC DNA]</scope>
    <source>
        <strain evidence="15 16">154</strain>
    </source>
</reference>
<dbReference type="PROSITE" id="PS00096">
    <property type="entry name" value="SHMT"/>
    <property type="match status" value="1"/>
</dbReference>
<keyword evidence="7 12" id="KW-0554">One-carbon metabolism</keyword>
<dbReference type="GO" id="GO:0008168">
    <property type="term" value="F:methyltransferase activity"/>
    <property type="evidence" value="ECO:0007669"/>
    <property type="project" value="UniProtKB-KW"/>
</dbReference>
<protein>
    <recommendedName>
        <fullName evidence="12">Serine hydroxymethyltransferase</fullName>
        <shortName evidence="12">SHMT</shortName>
        <shortName evidence="12">Serine methylase</shortName>
        <ecNumber evidence="12">2.1.2.1</ecNumber>
    </recommendedName>
</protein>
<dbReference type="HAMAP" id="MF_00051">
    <property type="entry name" value="SHMT"/>
    <property type="match status" value="1"/>
</dbReference>
<proteinExistence type="inferred from homology"/>
<dbReference type="OrthoDB" id="9803846at2"/>
<feature type="modified residue" description="N6-(pyridoxal phosphate)lysine" evidence="12 13">
    <location>
        <position position="227"/>
    </location>
</feature>
<dbReference type="FunFam" id="3.90.1150.10:FF:000003">
    <property type="entry name" value="Serine hydroxymethyltransferase"/>
    <property type="match status" value="1"/>
</dbReference>
<dbReference type="EC" id="2.1.2.1" evidence="12"/>
<keyword evidence="9 12" id="KW-0808">Transferase</keyword>
<dbReference type="InterPro" id="IPR049943">
    <property type="entry name" value="Ser_HO-MeTrfase-like"/>
</dbReference>
<dbReference type="Proteomes" id="UP000003891">
    <property type="component" value="Unassembled WGS sequence"/>
</dbReference>
<comment type="subcellular location">
    <subcellularLocation>
        <location evidence="3 12">Cytoplasm</location>
    </subcellularLocation>
</comment>
<evidence type="ECO:0000256" key="2">
    <source>
        <dbReference type="ARBA" id="ARBA00001933"/>
    </source>
</evidence>
<dbReference type="InterPro" id="IPR039429">
    <property type="entry name" value="SHMT-like_dom"/>
</dbReference>
<organism evidence="15 16">
    <name type="scientific">Paenibacillus lactis 154</name>
    <dbReference type="NCBI Taxonomy" id="743719"/>
    <lineage>
        <taxon>Bacteria</taxon>
        <taxon>Bacillati</taxon>
        <taxon>Bacillota</taxon>
        <taxon>Bacilli</taxon>
        <taxon>Bacillales</taxon>
        <taxon>Paenibacillaceae</taxon>
        <taxon>Paenibacillus</taxon>
    </lineage>
</organism>
<evidence type="ECO:0000256" key="9">
    <source>
        <dbReference type="ARBA" id="ARBA00022679"/>
    </source>
</evidence>
<keyword evidence="8 12" id="KW-0028">Amino-acid biosynthesis</keyword>
<sequence length="416" mass="44808">MMEHLRKNDPAVLEAMELELKRQRSNIELIASENIVSEAVMEAMGTVLTNKYAEGYPGKRYYGGCERVDIVEDIARDRAKELFGADHANVQPHSGAQANMAVYLAALKPGDTVLGMNLAHGGHLTHGSPVNASGLLYNFVAYGVQEDTFLIDYDEVRKAAFKHRPRLIVAGASAYPRIIDFEKLAAIASDVGALFMVDMAHIAGLVAAGLHPNPVPHAHFVTTTTHKTLRGPRGGMILCKKAWAQAIDKAVFPGSQGGPLMHVIASKAVALGEALDPSFKTYAQNVVNNAKVLADTLIEEGLNIVSGGTDNHLMLVDTRNLDITGKDAEKVLDSIGITVNKNAIPFDPTSPFVTSGIRIGTPAVTSRGMDEQAMVTIAKIIAMTLKAPKDEATLEKAGRMVAELTDQYPLYPDLKY</sequence>
<evidence type="ECO:0000256" key="1">
    <source>
        <dbReference type="ARBA" id="ARBA00001528"/>
    </source>
</evidence>
<dbReference type="SUPFAM" id="SSF53383">
    <property type="entry name" value="PLP-dependent transferases"/>
    <property type="match status" value="1"/>
</dbReference>
<dbReference type="PATRIC" id="fig|743719.3.peg.1624"/>
<dbReference type="Gene3D" id="3.40.640.10">
    <property type="entry name" value="Type I PLP-dependent aspartate aminotransferase-like (Major domain)"/>
    <property type="match status" value="1"/>
</dbReference>
<feature type="binding site" evidence="12">
    <location>
        <position position="118"/>
    </location>
    <ligand>
        <name>(6S)-5,6,7,8-tetrahydrofolate</name>
        <dbReference type="ChEBI" id="CHEBI:57453"/>
    </ligand>
</feature>
<evidence type="ECO:0000256" key="7">
    <source>
        <dbReference type="ARBA" id="ARBA00022563"/>
    </source>
</evidence>
<dbReference type="UniPathway" id="UPA00193"/>
<dbReference type="UniPathway" id="UPA00288">
    <property type="reaction ID" value="UER01023"/>
</dbReference>
<dbReference type="RefSeq" id="WP_007128786.1">
    <property type="nucleotide sequence ID" value="NZ_AGIP01000003.1"/>
</dbReference>
<dbReference type="NCBIfam" id="NF000586">
    <property type="entry name" value="PRK00011.1"/>
    <property type="match status" value="1"/>
</dbReference>
<evidence type="ECO:0000259" key="14">
    <source>
        <dbReference type="Pfam" id="PF00464"/>
    </source>
</evidence>
<comment type="pathway">
    <text evidence="12">One-carbon metabolism; tetrahydrofolate interconversion.</text>
</comment>
<dbReference type="AlphaFoldDB" id="G4HCB0"/>
<evidence type="ECO:0000256" key="12">
    <source>
        <dbReference type="HAMAP-Rule" id="MF_00051"/>
    </source>
</evidence>
<comment type="pathway">
    <text evidence="12">Amino-acid biosynthesis; glycine biosynthesis; glycine from L-serine: step 1/1.</text>
</comment>
<feature type="binding site" evidence="12">
    <location>
        <begin position="122"/>
        <end position="124"/>
    </location>
    <ligand>
        <name>(6S)-5,6,7,8-tetrahydrofolate</name>
        <dbReference type="ChEBI" id="CHEBI:57453"/>
    </ligand>
</feature>
<accession>G4HCB0</accession>
<evidence type="ECO:0000313" key="15">
    <source>
        <dbReference type="EMBL" id="EHB65686.1"/>
    </source>
</evidence>
<evidence type="ECO:0000256" key="13">
    <source>
        <dbReference type="PIRSR" id="PIRSR000412-50"/>
    </source>
</evidence>
<keyword evidence="15" id="KW-0489">Methyltransferase</keyword>
<keyword evidence="10 12" id="KW-0663">Pyridoxal phosphate</keyword>
<feature type="domain" description="Serine hydroxymethyltransferase-like" evidence="14">
    <location>
        <begin position="6"/>
        <end position="381"/>
    </location>
</feature>
<dbReference type="FunFam" id="3.40.640.10:FF:000001">
    <property type="entry name" value="Serine hydroxymethyltransferase"/>
    <property type="match status" value="1"/>
</dbReference>
<dbReference type="GO" id="GO:0005829">
    <property type="term" value="C:cytosol"/>
    <property type="evidence" value="ECO:0007669"/>
    <property type="project" value="TreeGrafter"/>
</dbReference>
<comment type="function">
    <text evidence="11">Catalyzes the reversible interconversion of serine and glycine with tetrahydrofolate (THF) serving as the one-carbon carrier. This reaction serves as the major source of one-carbon groups required for the biosynthesis of purines, thymidylate, methionine, and other important biomolecules. Also exhibits THF-independent aldolase activity toward beta-hydroxyamino acids, producing glycine and aldehydes, via a retro-aldol mechanism. Thus, is able to catalyze the cleavage of L-allo-threonine.</text>
</comment>
<evidence type="ECO:0000313" key="16">
    <source>
        <dbReference type="Proteomes" id="UP000003891"/>
    </source>
</evidence>
<dbReference type="InterPro" id="IPR015421">
    <property type="entry name" value="PyrdxlP-dep_Trfase_major"/>
</dbReference>
<comment type="subunit">
    <text evidence="5 12">Homodimer.</text>
</comment>
<evidence type="ECO:0000256" key="6">
    <source>
        <dbReference type="ARBA" id="ARBA00022490"/>
    </source>
</evidence>